<dbReference type="Gene3D" id="2.70.98.40">
    <property type="entry name" value="Glycoside hydrolase, family 65, N-terminal domain"/>
    <property type="match status" value="1"/>
</dbReference>
<protein>
    <submittedName>
        <fullName evidence="9">Glycoside hydrolase family 65 protein</fullName>
    </submittedName>
</protein>
<feature type="binding site" evidence="5">
    <location>
        <begin position="612"/>
        <end position="613"/>
    </location>
    <ligand>
        <name>substrate</name>
    </ligand>
</feature>
<feature type="domain" description="Glycoside hydrolase family 65 N-terminal" evidence="8">
    <location>
        <begin position="24"/>
        <end position="265"/>
    </location>
</feature>
<dbReference type="PANTHER" id="PTHR11051">
    <property type="entry name" value="GLYCOSYL HYDROLASE-RELATED"/>
    <property type="match status" value="1"/>
</dbReference>
<evidence type="ECO:0000313" key="9">
    <source>
        <dbReference type="EMBL" id="MCU9613168.1"/>
    </source>
</evidence>
<dbReference type="InterPro" id="IPR005194">
    <property type="entry name" value="Glyco_hydro_65_C"/>
</dbReference>
<dbReference type="InterPro" id="IPR005195">
    <property type="entry name" value="Glyco_hydro_65_M"/>
</dbReference>
<dbReference type="InterPro" id="IPR005196">
    <property type="entry name" value="Glyco_hydro_65_N"/>
</dbReference>
<gene>
    <name evidence="9" type="ORF">OEV98_06335</name>
</gene>
<dbReference type="InterPro" id="IPR017045">
    <property type="entry name" value="Malt_Pase/Glycosyl_Hdrlase"/>
</dbReference>
<evidence type="ECO:0000256" key="4">
    <source>
        <dbReference type="PIRSR" id="PIRSR036289-50"/>
    </source>
</evidence>
<name>A0AAE3LSV4_9BACI</name>
<reference evidence="9" key="1">
    <citation type="submission" date="2022-10" db="EMBL/GenBank/DDBJ databases">
        <title>Description of Fervidibacillus gen. nov. in the family Fervidibacillaceae fam. nov. with two species, Fervidibacillus albus sp. nov., and Fervidibacillus halotolerans sp. nov., isolated from tidal flat sediments.</title>
        <authorList>
            <person name="Kwon K.K."/>
            <person name="Yang S.-H."/>
        </authorList>
    </citation>
    <scope>NUCLEOTIDE SEQUENCE</scope>
    <source>
        <strain evidence="9">JCM 19140</strain>
    </source>
</reference>
<dbReference type="GO" id="GO:0005975">
    <property type="term" value="P:carbohydrate metabolic process"/>
    <property type="evidence" value="ECO:0007669"/>
    <property type="project" value="InterPro"/>
</dbReference>
<evidence type="ECO:0000259" key="6">
    <source>
        <dbReference type="Pfam" id="PF03632"/>
    </source>
</evidence>
<dbReference type="GO" id="GO:0004553">
    <property type="term" value="F:hydrolase activity, hydrolyzing O-glycosyl compounds"/>
    <property type="evidence" value="ECO:0007669"/>
    <property type="project" value="TreeGrafter"/>
</dbReference>
<dbReference type="Pfam" id="PF03636">
    <property type="entry name" value="Glyco_hydro_65N"/>
    <property type="match status" value="1"/>
</dbReference>
<dbReference type="EMBL" id="JAOUSF010000002">
    <property type="protein sequence ID" value="MCU9613168.1"/>
    <property type="molecule type" value="Genomic_DNA"/>
</dbReference>
<dbReference type="AlphaFoldDB" id="A0AAE3LSV4"/>
<dbReference type="PIRSF" id="PIRSF036289">
    <property type="entry name" value="Glycosyl_hydrolase_malt_phosph"/>
    <property type="match status" value="1"/>
</dbReference>
<dbReference type="SUPFAM" id="SSF74650">
    <property type="entry name" value="Galactose mutarotase-like"/>
    <property type="match status" value="1"/>
</dbReference>
<evidence type="ECO:0000256" key="3">
    <source>
        <dbReference type="ARBA" id="ARBA00022679"/>
    </source>
</evidence>
<sequence length="781" mass="90552">MVKQSASILNYEIGKKEEKNWLITETTFLPEYLGKTEAIFTLGNGYMGQRAASEEKYPNEKRGLFVSGTFNKFPGDQEVSELPNAADMLEVDIFLNGKRFQLTDGKILSYEKTLHLKNAELIRLVEWESPDGNRYQLEFRRFVSLANKHLLAQRITITPLTNSAVINIRSGINGQVTNSGTQHFKEGEKRLYHQHTLKMEQETTTSHIEFVHYCRHQFLQHNEVIQPENIIFMERRRIFMEYKHIEVLKNESITLEKISGVYTSRDIENGEAWKEETLEAFEQAGDYQTLFTEHKNAWEVEVWEKFPIVIEGNDFHQLAIRFAIYHLIGMTPAHDNRMSIGAKGLSGEGYKGHAFWDNEIFIVPFFILSQPEVARKLLEYRWLTLDGAIKKAKENNYDGAMFPWESAWLDEGEVTPVYGAADIVTGESTIIWSGFIEQHISADIAYATWQYYQYTGDDDFMNRYGYELIFSTAIFWQSRLEWNEQKQRYEINDVVGPDEYKEHVNNNAFTNHMANWNIQKAIEYYDRLVKNNPAVLQPLEEKWNLAHYRKLWEEKSAKLYLPQPNEQGIIPQDDTYLQKEIIDLTEYKNAEEVGTLFLKYNLEQVNDMQITKQADVLILLYLLEDLYSNDIKRANWDYYEPKTLHDSSLSRSTHCILAADLGEKEIAYQMFEEAIRIDLGPALKSSDAGIHAASLGGIWQSIVFGFGGVRMVDGSLRIRPNIPESWEKLSFKIFWKGSELSIVATQKDVKIRNESNKAVSLFVTENEVVIEPKLETTFSLV</sequence>
<dbReference type="PANTHER" id="PTHR11051:SF8">
    <property type="entry name" value="PROTEIN-GLUCOSYLGALACTOSYLHYDROXYLYSINE GLUCOSIDASE"/>
    <property type="match status" value="1"/>
</dbReference>
<feature type="binding site" evidence="5">
    <location>
        <begin position="356"/>
        <end position="357"/>
    </location>
    <ligand>
        <name>substrate</name>
    </ligand>
</feature>
<dbReference type="Proteomes" id="UP001209318">
    <property type="component" value="Unassembled WGS sequence"/>
</dbReference>
<keyword evidence="3" id="KW-0808">Transferase</keyword>
<dbReference type="Gene3D" id="2.60.420.10">
    <property type="entry name" value="Maltose phosphorylase, domain 3"/>
    <property type="match status" value="1"/>
</dbReference>
<proteinExistence type="inferred from homology"/>
<keyword evidence="9" id="KW-0378">Hydrolase</keyword>
<dbReference type="GO" id="GO:0016757">
    <property type="term" value="F:glycosyltransferase activity"/>
    <property type="evidence" value="ECO:0007669"/>
    <property type="project" value="UniProtKB-KW"/>
</dbReference>
<feature type="domain" description="Glycoside hydrolase family 65 central catalytic" evidence="6">
    <location>
        <begin position="321"/>
        <end position="700"/>
    </location>
</feature>
<dbReference type="InterPro" id="IPR037018">
    <property type="entry name" value="GH65_N"/>
</dbReference>
<dbReference type="RefSeq" id="WP_263072380.1">
    <property type="nucleotide sequence ID" value="NZ_JAOUSF010000002.1"/>
</dbReference>
<evidence type="ECO:0000259" key="7">
    <source>
        <dbReference type="Pfam" id="PF03633"/>
    </source>
</evidence>
<dbReference type="InterPro" id="IPR008928">
    <property type="entry name" value="6-hairpin_glycosidase_sf"/>
</dbReference>
<dbReference type="InterPro" id="IPR012341">
    <property type="entry name" value="6hp_glycosidase-like_sf"/>
</dbReference>
<organism evidence="9 10">
    <name type="scientific">Perspicuibacillus lycopersici</name>
    <dbReference type="NCBI Taxonomy" id="1325689"/>
    <lineage>
        <taxon>Bacteria</taxon>
        <taxon>Bacillati</taxon>
        <taxon>Bacillota</taxon>
        <taxon>Bacilli</taxon>
        <taxon>Bacillales</taxon>
        <taxon>Bacillaceae</taxon>
        <taxon>Perspicuibacillus</taxon>
    </lineage>
</organism>
<evidence type="ECO:0000256" key="2">
    <source>
        <dbReference type="ARBA" id="ARBA00022676"/>
    </source>
</evidence>
<evidence type="ECO:0000256" key="1">
    <source>
        <dbReference type="ARBA" id="ARBA00006768"/>
    </source>
</evidence>
<accession>A0AAE3LSV4</accession>
<comment type="similarity">
    <text evidence="1">Belongs to the glycosyl hydrolase 65 family.</text>
</comment>
<feature type="domain" description="Glycoside hydrolase family 65 C-terminal" evidence="7">
    <location>
        <begin position="710"/>
        <end position="769"/>
    </location>
</feature>
<dbReference type="InterPro" id="IPR011013">
    <property type="entry name" value="Gal_mutarotase_sf_dom"/>
</dbReference>
<evidence type="ECO:0000256" key="5">
    <source>
        <dbReference type="PIRSR" id="PIRSR036289-51"/>
    </source>
</evidence>
<dbReference type="GO" id="GO:0030246">
    <property type="term" value="F:carbohydrate binding"/>
    <property type="evidence" value="ECO:0007669"/>
    <property type="project" value="InterPro"/>
</dbReference>
<dbReference type="Pfam" id="PF03632">
    <property type="entry name" value="Glyco_hydro_65m"/>
    <property type="match status" value="1"/>
</dbReference>
<feature type="active site" description="Proton donor" evidence="4">
    <location>
        <position position="499"/>
    </location>
</feature>
<comment type="caution">
    <text evidence="9">The sequence shown here is derived from an EMBL/GenBank/DDBJ whole genome shotgun (WGS) entry which is preliminary data.</text>
</comment>
<dbReference type="Pfam" id="PF03633">
    <property type="entry name" value="Glyco_hydro_65C"/>
    <property type="match status" value="1"/>
</dbReference>
<dbReference type="SUPFAM" id="SSF48208">
    <property type="entry name" value="Six-hairpin glycosidases"/>
    <property type="match status" value="1"/>
</dbReference>
<keyword evidence="2" id="KW-0328">Glycosyltransferase</keyword>
<keyword evidence="10" id="KW-1185">Reference proteome</keyword>
<evidence type="ECO:0000313" key="10">
    <source>
        <dbReference type="Proteomes" id="UP001209318"/>
    </source>
</evidence>
<dbReference type="Gene3D" id="1.50.10.10">
    <property type="match status" value="1"/>
</dbReference>
<evidence type="ECO:0000259" key="8">
    <source>
        <dbReference type="Pfam" id="PF03636"/>
    </source>
</evidence>